<name>A0A8J8B7D2_9RHOB</name>
<keyword evidence="4" id="KW-1185">Reference proteome</keyword>
<gene>
    <name evidence="3" type="ORF">KB874_04685</name>
</gene>
<reference evidence="3" key="1">
    <citation type="submission" date="2021-04" db="EMBL/GenBank/DDBJ databases">
        <authorList>
            <person name="Yoon J."/>
        </authorList>
    </citation>
    <scope>NUCLEOTIDE SEQUENCE</scope>
    <source>
        <strain evidence="3">KMU-90</strain>
    </source>
</reference>
<evidence type="ECO:0000259" key="2">
    <source>
        <dbReference type="Pfam" id="PF03372"/>
    </source>
</evidence>
<dbReference type="Proteomes" id="UP000681356">
    <property type="component" value="Unassembled WGS sequence"/>
</dbReference>
<dbReference type="InterPro" id="IPR036691">
    <property type="entry name" value="Endo/exonu/phosph_ase_sf"/>
</dbReference>
<proteinExistence type="predicted"/>
<dbReference type="GO" id="GO:0004519">
    <property type="term" value="F:endonuclease activity"/>
    <property type="evidence" value="ECO:0007669"/>
    <property type="project" value="UniProtKB-KW"/>
</dbReference>
<keyword evidence="3" id="KW-0378">Hydrolase</keyword>
<feature type="domain" description="Endonuclease/exonuclease/phosphatase" evidence="2">
    <location>
        <begin position="90"/>
        <end position="341"/>
    </location>
</feature>
<dbReference type="Pfam" id="PF03372">
    <property type="entry name" value="Exo_endo_phos"/>
    <property type="match status" value="1"/>
</dbReference>
<evidence type="ECO:0000313" key="4">
    <source>
        <dbReference type="Proteomes" id="UP000681356"/>
    </source>
</evidence>
<dbReference type="InterPro" id="IPR005135">
    <property type="entry name" value="Endo/exonuclease/phosphatase"/>
</dbReference>
<organism evidence="3 4">
    <name type="scientific">Thetidibacter halocola</name>
    <dbReference type="NCBI Taxonomy" id="2827239"/>
    <lineage>
        <taxon>Bacteria</taxon>
        <taxon>Pseudomonadati</taxon>
        <taxon>Pseudomonadota</taxon>
        <taxon>Alphaproteobacteria</taxon>
        <taxon>Rhodobacterales</taxon>
        <taxon>Roseobacteraceae</taxon>
        <taxon>Thetidibacter</taxon>
    </lineage>
</organism>
<evidence type="ECO:0000256" key="1">
    <source>
        <dbReference type="SAM" id="MobiDB-lite"/>
    </source>
</evidence>
<dbReference type="AlphaFoldDB" id="A0A8J8B7D2"/>
<feature type="compositionally biased region" description="Basic and acidic residues" evidence="1">
    <location>
        <begin position="1"/>
        <end position="25"/>
    </location>
</feature>
<comment type="caution">
    <text evidence="3">The sequence shown here is derived from an EMBL/GenBank/DDBJ whole genome shotgun (WGS) entry which is preliminary data.</text>
</comment>
<keyword evidence="3" id="KW-0540">Nuclease</keyword>
<protein>
    <submittedName>
        <fullName evidence="3">Endonuclease/exonuclease/phosphatase family protein</fullName>
    </submittedName>
</protein>
<dbReference type="Gene3D" id="3.60.10.10">
    <property type="entry name" value="Endonuclease/exonuclease/phosphatase"/>
    <property type="match status" value="1"/>
</dbReference>
<dbReference type="EMBL" id="JAGTUU010000002">
    <property type="protein sequence ID" value="MBS0123420.1"/>
    <property type="molecule type" value="Genomic_DNA"/>
</dbReference>
<dbReference type="SUPFAM" id="SSF56219">
    <property type="entry name" value="DNase I-like"/>
    <property type="match status" value="1"/>
</dbReference>
<sequence length="361" mass="38133">MGLSAGKHDHAGLCPDAHRRADRGKAPPRLSAGPGAGRLTGLFLSLCLFLTAAAAEPLRLATWAGDFSRKGPGLLLKDLVSDDPVPGMATLTAARADVILLTNVDFDAGLVALGAMRAALGAAGLDYPYLFALRPNTGMQTGLDLDGDGRTGGPRDAQGYGWFSGQGGQALLSRWPVTLLADHSARLWTTLPDSAIAPEDPADDVQRLSSTAHWALRVAHPDGPLTLLTLSATPPVFDGPEDRNGRRNRDEVLLWRHALEGALGPPPPGPHVLIGNLNLDPQGGEGWHEAVNAWLDDPLWQDPLAGQPSVTWDGVGPMRVSYILPAAMLTVRNAGTLPPEEGAGPHRLVWIDLLPGADPRR</sequence>
<keyword evidence="3" id="KW-0255">Endonuclease</keyword>
<feature type="region of interest" description="Disordered" evidence="1">
    <location>
        <begin position="1"/>
        <end position="33"/>
    </location>
</feature>
<accession>A0A8J8B7D2</accession>
<evidence type="ECO:0000313" key="3">
    <source>
        <dbReference type="EMBL" id="MBS0123420.1"/>
    </source>
</evidence>